<organism evidence="5 6">
    <name type="scientific">Candidatus Kaiserbacteria bacterium RIFCSPLOWO2_01_FULL_54_24</name>
    <dbReference type="NCBI Taxonomy" id="1798515"/>
    <lineage>
        <taxon>Bacteria</taxon>
        <taxon>Candidatus Kaiseribacteriota</taxon>
    </lineage>
</organism>
<dbReference type="PANTHER" id="PTHR10302">
    <property type="entry name" value="SINGLE-STRANDED DNA-BINDING PROTEIN"/>
    <property type="match status" value="1"/>
</dbReference>
<reference evidence="5 6" key="1">
    <citation type="journal article" date="2016" name="Nat. Commun.">
        <title>Thousands of microbial genomes shed light on interconnected biogeochemical processes in an aquifer system.</title>
        <authorList>
            <person name="Anantharaman K."/>
            <person name="Brown C.T."/>
            <person name="Hug L.A."/>
            <person name="Sharon I."/>
            <person name="Castelle C.J."/>
            <person name="Probst A.J."/>
            <person name="Thomas B.C."/>
            <person name="Singh A."/>
            <person name="Wilkins M.J."/>
            <person name="Karaoz U."/>
            <person name="Brodie E.L."/>
            <person name="Williams K.H."/>
            <person name="Hubbard S.S."/>
            <person name="Banfield J.F."/>
        </authorList>
    </citation>
    <scope>NUCLEOTIDE SEQUENCE [LARGE SCALE GENOMIC DNA]</scope>
</reference>
<comment type="subunit">
    <text evidence="2">Homotetramer.</text>
</comment>
<dbReference type="GO" id="GO:0003697">
    <property type="term" value="F:single-stranded DNA binding"/>
    <property type="evidence" value="ECO:0007669"/>
    <property type="project" value="UniProtKB-UniRule"/>
</dbReference>
<sequence>MYINKAILFGNLTRDPELRSLPSGMNVCNFSIATNRVYRDREGKKQEQTDFHNVVVFGRQADTVAQYLKKGSSVFVEGRIQTRSWDDKTSGEKKYRTEVVADRVQFGPKPGGGGRSAGGGQGGGRESEAEPIEAGGSGIEYPKDDINPDDIPF</sequence>
<evidence type="ECO:0000256" key="4">
    <source>
        <dbReference type="SAM" id="MobiDB-lite"/>
    </source>
</evidence>
<dbReference type="HAMAP" id="MF_00984">
    <property type="entry name" value="SSB"/>
    <property type="match status" value="1"/>
</dbReference>
<dbReference type="Proteomes" id="UP000177215">
    <property type="component" value="Unassembled WGS sequence"/>
</dbReference>
<dbReference type="Gene3D" id="2.40.50.140">
    <property type="entry name" value="Nucleic acid-binding proteins"/>
    <property type="match status" value="1"/>
</dbReference>
<proteinExistence type="inferred from homology"/>
<dbReference type="GO" id="GO:0009295">
    <property type="term" value="C:nucleoid"/>
    <property type="evidence" value="ECO:0007669"/>
    <property type="project" value="TreeGrafter"/>
</dbReference>
<dbReference type="InterPro" id="IPR012340">
    <property type="entry name" value="NA-bd_OB-fold"/>
</dbReference>
<dbReference type="NCBIfam" id="TIGR00621">
    <property type="entry name" value="ssb"/>
    <property type="match status" value="1"/>
</dbReference>
<dbReference type="SUPFAM" id="SSF50249">
    <property type="entry name" value="Nucleic acid-binding proteins"/>
    <property type="match status" value="1"/>
</dbReference>
<protein>
    <recommendedName>
        <fullName evidence="2 3">Single-stranded DNA-binding protein</fullName>
        <shortName evidence="2">SSB</shortName>
    </recommendedName>
</protein>
<dbReference type="InterPro" id="IPR011344">
    <property type="entry name" value="ssDNA-bd"/>
</dbReference>
<dbReference type="PANTHER" id="PTHR10302:SF27">
    <property type="entry name" value="SINGLE-STRANDED DNA-BINDING PROTEIN"/>
    <property type="match status" value="1"/>
</dbReference>
<keyword evidence="1 2" id="KW-0238">DNA-binding</keyword>
<evidence type="ECO:0000313" key="6">
    <source>
        <dbReference type="Proteomes" id="UP000177215"/>
    </source>
</evidence>
<name>A0A1F6EVK3_9BACT</name>
<accession>A0A1F6EVK3</accession>
<evidence type="ECO:0000313" key="5">
    <source>
        <dbReference type="EMBL" id="OGG77657.1"/>
    </source>
</evidence>
<dbReference type="GO" id="GO:0006260">
    <property type="term" value="P:DNA replication"/>
    <property type="evidence" value="ECO:0007669"/>
    <property type="project" value="InterPro"/>
</dbReference>
<comment type="caution">
    <text evidence="5">The sequence shown here is derived from an EMBL/GenBank/DDBJ whole genome shotgun (WGS) entry which is preliminary data.</text>
</comment>
<dbReference type="CDD" id="cd04496">
    <property type="entry name" value="SSB_OBF"/>
    <property type="match status" value="1"/>
</dbReference>
<dbReference type="InterPro" id="IPR000424">
    <property type="entry name" value="Primosome_PriB/ssb"/>
</dbReference>
<comment type="caution">
    <text evidence="2">Lacks conserved residue(s) required for the propagation of feature annotation.</text>
</comment>
<evidence type="ECO:0000256" key="1">
    <source>
        <dbReference type="ARBA" id="ARBA00023125"/>
    </source>
</evidence>
<dbReference type="EMBL" id="MFMC01000012">
    <property type="protein sequence ID" value="OGG77657.1"/>
    <property type="molecule type" value="Genomic_DNA"/>
</dbReference>
<dbReference type="STRING" id="1798515.A3B35_01405"/>
<feature type="compositionally biased region" description="Gly residues" evidence="4">
    <location>
        <begin position="109"/>
        <end position="124"/>
    </location>
</feature>
<feature type="region of interest" description="Disordered" evidence="4">
    <location>
        <begin position="103"/>
        <end position="153"/>
    </location>
</feature>
<gene>
    <name evidence="5" type="ORF">A3B35_01405</name>
</gene>
<evidence type="ECO:0000256" key="3">
    <source>
        <dbReference type="RuleBase" id="RU000524"/>
    </source>
</evidence>
<dbReference type="PROSITE" id="PS50935">
    <property type="entry name" value="SSB"/>
    <property type="match status" value="1"/>
</dbReference>
<evidence type="ECO:0000256" key="2">
    <source>
        <dbReference type="HAMAP-Rule" id="MF_00984"/>
    </source>
</evidence>
<dbReference type="AlphaFoldDB" id="A0A1F6EVK3"/>
<dbReference type="Pfam" id="PF00436">
    <property type="entry name" value="SSB"/>
    <property type="match status" value="1"/>
</dbReference>